<protein>
    <submittedName>
        <fullName evidence="4">Retrovirus-related Pol polyprotein from transposon RE2</fullName>
    </submittedName>
</protein>
<evidence type="ECO:0000313" key="4">
    <source>
        <dbReference type="EMBL" id="RVW31480.1"/>
    </source>
</evidence>
<feature type="domain" description="Reverse transcriptase Ty1/copia-type" evidence="2">
    <location>
        <begin position="563"/>
        <end position="651"/>
    </location>
</feature>
<proteinExistence type="predicted"/>
<dbReference type="SUPFAM" id="SSF56672">
    <property type="entry name" value="DNA/RNA polymerases"/>
    <property type="match status" value="1"/>
</dbReference>
<feature type="domain" description="GAG-pre-integrase" evidence="3">
    <location>
        <begin position="375"/>
        <end position="427"/>
    </location>
</feature>
<organism evidence="4 5">
    <name type="scientific">Vitis vinifera</name>
    <name type="common">Grape</name>
    <dbReference type="NCBI Taxonomy" id="29760"/>
    <lineage>
        <taxon>Eukaryota</taxon>
        <taxon>Viridiplantae</taxon>
        <taxon>Streptophyta</taxon>
        <taxon>Embryophyta</taxon>
        <taxon>Tracheophyta</taxon>
        <taxon>Spermatophyta</taxon>
        <taxon>Magnoliopsida</taxon>
        <taxon>eudicotyledons</taxon>
        <taxon>Gunneridae</taxon>
        <taxon>Pentapetalae</taxon>
        <taxon>rosids</taxon>
        <taxon>Vitales</taxon>
        <taxon>Vitaceae</taxon>
        <taxon>Viteae</taxon>
        <taxon>Vitis</taxon>
    </lineage>
</organism>
<feature type="region of interest" description="Disordered" evidence="1">
    <location>
        <begin position="141"/>
        <end position="160"/>
    </location>
</feature>
<evidence type="ECO:0000256" key="1">
    <source>
        <dbReference type="SAM" id="MobiDB-lite"/>
    </source>
</evidence>
<evidence type="ECO:0000313" key="5">
    <source>
        <dbReference type="Proteomes" id="UP000288805"/>
    </source>
</evidence>
<evidence type="ECO:0000259" key="3">
    <source>
        <dbReference type="Pfam" id="PF13976"/>
    </source>
</evidence>
<feature type="compositionally biased region" description="Low complexity" evidence="1">
    <location>
        <begin position="149"/>
        <end position="158"/>
    </location>
</feature>
<feature type="region of interest" description="Disordered" evidence="1">
    <location>
        <begin position="187"/>
        <end position="216"/>
    </location>
</feature>
<dbReference type="Proteomes" id="UP000288805">
    <property type="component" value="Unassembled WGS sequence"/>
</dbReference>
<dbReference type="PANTHER" id="PTHR11439:SF511">
    <property type="match status" value="1"/>
</dbReference>
<gene>
    <name evidence="4" type="primary">RE2_198</name>
    <name evidence="4" type="ORF">CK203_105788</name>
</gene>
<dbReference type="Pfam" id="PF07727">
    <property type="entry name" value="RVT_2"/>
    <property type="match status" value="1"/>
</dbReference>
<dbReference type="InterPro" id="IPR043502">
    <property type="entry name" value="DNA/RNA_pol_sf"/>
</dbReference>
<dbReference type="Pfam" id="PF13976">
    <property type="entry name" value="gag_pre-integrs"/>
    <property type="match status" value="1"/>
</dbReference>
<accession>A0A438D7P9</accession>
<dbReference type="PANTHER" id="PTHR11439">
    <property type="entry name" value="GAG-POL-RELATED RETROTRANSPOSON"/>
    <property type="match status" value="1"/>
</dbReference>
<reference evidence="4 5" key="1">
    <citation type="journal article" date="2018" name="PLoS Genet.">
        <title>Population sequencing reveals clonal diversity and ancestral inbreeding in the grapevine cultivar Chardonnay.</title>
        <authorList>
            <person name="Roach M.J."/>
            <person name="Johnson D.L."/>
            <person name="Bohlmann J."/>
            <person name="van Vuuren H.J."/>
            <person name="Jones S.J."/>
            <person name="Pretorius I.S."/>
            <person name="Schmidt S.A."/>
            <person name="Borneman A.R."/>
        </authorList>
    </citation>
    <scope>NUCLEOTIDE SEQUENCE [LARGE SCALE GENOMIC DNA]</scope>
    <source>
        <strain evidence="5">cv. Chardonnay</strain>
        <tissue evidence="4">Leaf</tissue>
    </source>
</reference>
<name>A0A438D7P9_VITVI</name>
<dbReference type="InterPro" id="IPR025724">
    <property type="entry name" value="GAG-pre-integrase_dom"/>
</dbReference>
<comment type="caution">
    <text evidence="4">The sequence shown here is derived from an EMBL/GenBank/DDBJ whole genome shotgun (WGS) entry which is preliminary data.</text>
</comment>
<dbReference type="EMBL" id="QGNW01001753">
    <property type="protein sequence ID" value="RVW31480.1"/>
    <property type="molecule type" value="Genomic_DNA"/>
</dbReference>
<evidence type="ECO:0000259" key="2">
    <source>
        <dbReference type="Pfam" id="PF07727"/>
    </source>
</evidence>
<dbReference type="AlphaFoldDB" id="A0A438D7P9"/>
<dbReference type="InterPro" id="IPR013103">
    <property type="entry name" value="RVT_2"/>
</dbReference>
<sequence length="918" mass="102767">MTEQQPSNGGKLDAANPYFLHHSDHPGMIERDIACLTQDQMTVAAYYTRLKKLWDELGSYNDTVCSCGADHKRRRLMQFLMGLNESYNAIRGQILLMNPLPDVAKAYSSIVQEEKQRSLGATRETTENSAMVVQRAEPMALAVRHGQGSSSRSNPSNRKPLHCSYCDRDHHVRETCWKLNGYPPEHPKHASNRSNHGSTHFKRNNSHQSSANNVKERPVMQEVPSMTNGLSDLQIQQILSIMQGKGTTQSTNLKANAAASGLLQTLLHLHRLIIDSGATDHITSSPTLLVNSSKNTFLPPVAMPSGEQAPITSIGNLPLNSAATLKNVLGVPSFKDLTTRTTIGLGEQRDGLYYLVVLASEKPKTQTPSAAATFCRSPSSQVTSSTALWHRRLGHLSSSRLDFMAKHLLNFPFQSNNACDVCALAKQRRLPFSFHNPHHQNLFLPSNNPHYRIQFLLSHHLLVLLPNPFYAVHNDPITLPWLYVIMYATSNVSNHLPPLSSSPQKGTRYPLCNFVSYHRYSPQHRSFTAAVSQDIEPTSYAEAASHSHWQEAMKSELAALEANHTWSLTSLPPGKKPIGCRWVYKIKWHSDGTIERFKARLVAKGYTQLEGIDYHDTFSPTAKMITVRCLLALAAAQNWSLHQLDVNNAFLMQASRQWFAKFSTAIQAAGFVQSKADYSLFTCQKDKSFTALLIYVDDILITGNDVNAIVALKQFLHSHFRIKDLGDLKYFLGIEVSRSKKGISISQRKYTLEILKDGGFLGAKPVNFPMEQNTKLSDSGELLKDPSQYRRLVGRLIYLTITRPDITYSVHVLSRFMHAPRRPHMEAALRVLRYLKNSPGQGLFFPSQNDLSLRAFSDSDWAGCPISRRSTTGYCVFLGSSLILGGQKGRKPYLSPQQKPNIEPWQAHVVNYPGCAHY</sequence>